<evidence type="ECO:0000256" key="2">
    <source>
        <dbReference type="SAM" id="SignalP"/>
    </source>
</evidence>
<evidence type="ECO:0000313" key="3">
    <source>
        <dbReference type="EMBL" id="QIK62461.1"/>
    </source>
</evidence>
<dbReference type="Proteomes" id="UP000502677">
    <property type="component" value="Chromosome"/>
</dbReference>
<evidence type="ECO:0000313" key="4">
    <source>
        <dbReference type="Proteomes" id="UP000502677"/>
    </source>
</evidence>
<name>A0A6G7XDL8_9MICO</name>
<feature type="compositionally biased region" description="Basic and acidic residues" evidence="1">
    <location>
        <begin position="278"/>
        <end position="293"/>
    </location>
</feature>
<feature type="region of interest" description="Disordered" evidence="1">
    <location>
        <begin position="271"/>
        <end position="293"/>
    </location>
</feature>
<organism evidence="3 4">
    <name type="scientific">Leucobacter viscericola</name>
    <dbReference type="NCBI Taxonomy" id="2714935"/>
    <lineage>
        <taxon>Bacteria</taxon>
        <taxon>Bacillati</taxon>
        <taxon>Actinomycetota</taxon>
        <taxon>Actinomycetes</taxon>
        <taxon>Micrococcales</taxon>
        <taxon>Microbacteriaceae</taxon>
        <taxon>Leucobacter</taxon>
    </lineage>
</organism>
<dbReference type="RefSeq" id="WP_166289236.1">
    <property type="nucleotide sequence ID" value="NZ_CP049863.1"/>
</dbReference>
<reference evidence="3 4" key="1">
    <citation type="submission" date="2020-03" db="EMBL/GenBank/DDBJ databases">
        <title>Leucobacter sp. nov., isolated from beetles.</title>
        <authorList>
            <person name="Hyun D.-W."/>
            <person name="Bae J.-W."/>
        </authorList>
    </citation>
    <scope>NUCLEOTIDE SEQUENCE [LARGE SCALE GENOMIC DNA]</scope>
    <source>
        <strain evidence="3 4">HDW9C</strain>
    </source>
</reference>
<sequence>MKTLSISRYAVPAALVVAALALTGCSSGDAKKSKDEAGPLQKYMSAMWGDEEFTQEKFDKQQEKTEELVAECMAKEGFDYKPNTENGGMVYMSGDDGDDGPEWGSVKFAETYGYGFINSPGMDSSNDSGDDGKEPVDPNQKYIDSLSESEQQAYNVTLWGPPMSEDQVNPDDEDAAVEYDWKQGGCYGAAQHKAQGSAAEATDDPEFKDLFEQINNMYSEVYGNGSSGSTNEDMVKLDRKWAECMTEAGYDFPTPMQAQNSLQDEWMKVQDAGASDSGEYKEPSKEEKKKFQDKEIKTAVADAKCQDKLKYTDEQTKITNKIEQKFVDEHKAELDAMIAKYGSKKKEK</sequence>
<accession>A0A6G7XDL8</accession>
<dbReference type="KEGG" id="lvi:G7068_03965"/>
<keyword evidence="2" id="KW-0732">Signal</keyword>
<gene>
    <name evidence="3" type="ORF">G7068_03965</name>
</gene>
<dbReference type="EMBL" id="CP049863">
    <property type="protein sequence ID" value="QIK62461.1"/>
    <property type="molecule type" value="Genomic_DNA"/>
</dbReference>
<proteinExistence type="predicted"/>
<feature type="chain" id="PRO_5038620015" evidence="2">
    <location>
        <begin position="22"/>
        <end position="348"/>
    </location>
</feature>
<feature type="signal peptide" evidence="2">
    <location>
        <begin position="1"/>
        <end position="21"/>
    </location>
</feature>
<keyword evidence="4" id="KW-1185">Reference proteome</keyword>
<evidence type="ECO:0000256" key="1">
    <source>
        <dbReference type="SAM" id="MobiDB-lite"/>
    </source>
</evidence>
<protein>
    <submittedName>
        <fullName evidence="3">Uncharacterized protein</fullName>
    </submittedName>
</protein>
<dbReference type="PROSITE" id="PS51257">
    <property type="entry name" value="PROKAR_LIPOPROTEIN"/>
    <property type="match status" value="1"/>
</dbReference>
<dbReference type="AlphaFoldDB" id="A0A6G7XDL8"/>
<feature type="region of interest" description="Disordered" evidence="1">
    <location>
        <begin position="119"/>
        <end position="141"/>
    </location>
</feature>